<keyword evidence="2" id="KW-1185">Reference proteome</keyword>
<proteinExistence type="predicted"/>
<evidence type="ECO:0000313" key="1">
    <source>
        <dbReference type="EMBL" id="QRC94340.1"/>
    </source>
</evidence>
<evidence type="ECO:0000313" key="2">
    <source>
        <dbReference type="Proteomes" id="UP000663193"/>
    </source>
</evidence>
<sequence>MIAPDVLQYPCLAPHISLAKAWNHQQLFQRKDNSYVPAELVVLQKCIPHVGALYAAAWDEL</sequence>
<dbReference type="EMBL" id="CP069026">
    <property type="protein sequence ID" value="QRC94340.1"/>
    <property type="molecule type" value="Genomic_DNA"/>
</dbReference>
<organism evidence="1 2">
    <name type="scientific">Phaeosphaeria nodorum (strain SN15 / ATCC MYA-4574 / FGSC 10173)</name>
    <name type="common">Glume blotch fungus</name>
    <name type="synonym">Parastagonospora nodorum</name>
    <dbReference type="NCBI Taxonomy" id="321614"/>
    <lineage>
        <taxon>Eukaryota</taxon>
        <taxon>Fungi</taxon>
        <taxon>Dikarya</taxon>
        <taxon>Ascomycota</taxon>
        <taxon>Pezizomycotina</taxon>
        <taxon>Dothideomycetes</taxon>
        <taxon>Pleosporomycetidae</taxon>
        <taxon>Pleosporales</taxon>
        <taxon>Pleosporineae</taxon>
        <taxon>Phaeosphaeriaceae</taxon>
        <taxon>Parastagonospora</taxon>
    </lineage>
</organism>
<dbReference type="VEuPathDB" id="FungiDB:JI435_405690"/>
<accession>A0A7U2F0C5</accession>
<dbReference type="AlphaFoldDB" id="A0A7U2F0C5"/>
<name>A0A7U2F0C5_PHANO</name>
<reference evidence="2" key="1">
    <citation type="journal article" date="2021" name="BMC Genomics">
        <title>Chromosome-level genome assembly and manually-curated proteome of model necrotroph Parastagonospora nodorum Sn15 reveals a genome-wide trove of candidate effector homologs, and redundancy of virulence-related functions within an accessory chromosome.</title>
        <authorList>
            <person name="Bertazzoni S."/>
            <person name="Jones D.A.B."/>
            <person name="Phan H.T."/>
            <person name="Tan K.-C."/>
            <person name="Hane J.K."/>
        </authorList>
    </citation>
    <scope>NUCLEOTIDE SEQUENCE [LARGE SCALE GENOMIC DNA]</scope>
    <source>
        <strain evidence="2">SN15 / ATCC MYA-4574 / FGSC 10173)</strain>
    </source>
</reference>
<dbReference type="Proteomes" id="UP000663193">
    <property type="component" value="Chromosome 4"/>
</dbReference>
<protein>
    <submittedName>
        <fullName evidence="1">Uncharacterized protein</fullName>
    </submittedName>
</protein>
<gene>
    <name evidence="1" type="ORF">JI435_405690</name>
</gene>